<accession>A0A238XZG8</accession>
<evidence type="ECO:0000313" key="6">
    <source>
        <dbReference type="Proteomes" id="UP000198324"/>
    </source>
</evidence>
<dbReference type="SMART" id="SM00347">
    <property type="entry name" value="HTH_MARR"/>
    <property type="match status" value="1"/>
</dbReference>
<dbReference type="GO" id="GO:0003700">
    <property type="term" value="F:DNA-binding transcription factor activity"/>
    <property type="evidence" value="ECO:0007669"/>
    <property type="project" value="InterPro"/>
</dbReference>
<dbReference type="InterPro" id="IPR000835">
    <property type="entry name" value="HTH_MarR-typ"/>
</dbReference>
<keyword evidence="1" id="KW-0805">Transcription regulation</keyword>
<dbReference type="PRINTS" id="PR00598">
    <property type="entry name" value="HTHMARR"/>
</dbReference>
<dbReference type="GO" id="GO:0006950">
    <property type="term" value="P:response to stress"/>
    <property type="evidence" value="ECO:0007669"/>
    <property type="project" value="TreeGrafter"/>
</dbReference>
<organism evidence="5 6">
    <name type="scientific">Humidesulfovibrio mexicanus</name>
    <dbReference type="NCBI Taxonomy" id="147047"/>
    <lineage>
        <taxon>Bacteria</taxon>
        <taxon>Pseudomonadati</taxon>
        <taxon>Thermodesulfobacteriota</taxon>
        <taxon>Desulfovibrionia</taxon>
        <taxon>Desulfovibrionales</taxon>
        <taxon>Desulfovibrionaceae</taxon>
        <taxon>Humidesulfovibrio</taxon>
    </lineage>
</organism>
<keyword evidence="6" id="KW-1185">Reference proteome</keyword>
<reference evidence="5 6" key="1">
    <citation type="submission" date="2017-06" db="EMBL/GenBank/DDBJ databases">
        <authorList>
            <person name="Kim H.J."/>
            <person name="Triplett B.A."/>
        </authorList>
    </citation>
    <scope>NUCLEOTIDE SEQUENCE [LARGE SCALE GENOMIC DNA]</scope>
    <source>
        <strain evidence="5 6">DSM 13116</strain>
    </source>
</reference>
<dbReference type="InterPro" id="IPR023187">
    <property type="entry name" value="Tscrpt_reg_MarR-type_CS"/>
</dbReference>
<dbReference type="PROSITE" id="PS01117">
    <property type="entry name" value="HTH_MARR_1"/>
    <property type="match status" value="1"/>
</dbReference>
<dbReference type="InterPro" id="IPR036388">
    <property type="entry name" value="WH-like_DNA-bd_sf"/>
</dbReference>
<dbReference type="Pfam" id="PF12802">
    <property type="entry name" value="MarR_2"/>
    <property type="match status" value="1"/>
</dbReference>
<protein>
    <submittedName>
        <fullName evidence="5">DNA-binding transcriptional regulator, MarR family</fullName>
    </submittedName>
</protein>
<dbReference type="Gene3D" id="1.10.10.10">
    <property type="entry name" value="Winged helix-like DNA-binding domain superfamily/Winged helix DNA-binding domain"/>
    <property type="match status" value="1"/>
</dbReference>
<dbReference type="OrthoDB" id="5521015at2"/>
<dbReference type="GO" id="GO:0003677">
    <property type="term" value="F:DNA binding"/>
    <property type="evidence" value="ECO:0007669"/>
    <property type="project" value="UniProtKB-KW"/>
</dbReference>
<evidence type="ECO:0000256" key="1">
    <source>
        <dbReference type="ARBA" id="ARBA00023015"/>
    </source>
</evidence>
<dbReference type="PROSITE" id="PS50995">
    <property type="entry name" value="HTH_MARR_2"/>
    <property type="match status" value="1"/>
</dbReference>
<keyword evidence="2 5" id="KW-0238">DNA-binding</keyword>
<gene>
    <name evidence="5" type="ORF">SAMN04488503_0532</name>
</gene>
<sequence length="144" mass="16181">MKDNMPMAEALHRFVAAFSLQNLAKWDARLDGLAALDVGIIHHSSRTPGITVGEVRRILDIPNSTLSSAVNRLERRGLVRRVINAEDRRSYGLVVTEKGLAVEEAHRALDQRLAELCCQALPDEKQRALFMRTLERVARELKQG</sequence>
<evidence type="ECO:0000313" key="5">
    <source>
        <dbReference type="EMBL" id="SNR63921.1"/>
    </source>
</evidence>
<dbReference type="PANTHER" id="PTHR33164:SF43">
    <property type="entry name" value="HTH-TYPE TRANSCRIPTIONAL REPRESSOR YETL"/>
    <property type="match status" value="1"/>
</dbReference>
<dbReference type="Proteomes" id="UP000198324">
    <property type="component" value="Unassembled WGS sequence"/>
</dbReference>
<evidence type="ECO:0000256" key="3">
    <source>
        <dbReference type="ARBA" id="ARBA00023163"/>
    </source>
</evidence>
<feature type="domain" description="HTH marR-type" evidence="4">
    <location>
        <begin position="4"/>
        <end position="139"/>
    </location>
</feature>
<evidence type="ECO:0000259" key="4">
    <source>
        <dbReference type="PROSITE" id="PS50995"/>
    </source>
</evidence>
<proteinExistence type="predicted"/>
<keyword evidence="3" id="KW-0804">Transcription</keyword>
<evidence type="ECO:0000256" key="2">
    <source>
        <dbReference type="ARBA" id="ARBA00023125"/>
    </source>
</evidence>
<name>A0A238XZG8_9BACT</name>
<dbReference type="PANTHER" id="PTHR33164">
    <property type="entry name" value="TRANSCRIPTIONAL REGULATOR, MARR FAMILY"/>
    <property type="match status" value="1"/>
</dbReference>
<dbReference type="EMBL" id="FZOC01000001">
    <property type="protein sequence ID" value="SNR63921.1"/>
    <property type="molecule type" value="Genomic_DNA"/>
</dbReference>
<dbReference type="SUPFAM" id="SSF46785">
    <property type="entry name" value="Winged helix' DNA-binding domain"/>
    <property type="match status" value="1"/>
</dbReference>
<dbReference type="InterPro" id="IPR036390">
    <property type="entry name" value="WH_DNA-bd_sf"/>
</dbReference>
<dbReference type="AlphaFoldDB" id="A0A238XZG8"/>
<dbReference type="InterPro" id="IPR039422">
    <property type="entry name" value="MarR/SlyA-like"/>
</dbReference>